<dbReference type="SUPFAM" id="SSF56954">
    <property type="entry name" value="Outer membrane efflux proteins (OEP)"/>
    <property type="match status" value="1"/>
</dbReference>
<accession>C4FHZ1</accession>
<name>C4FHZ1_9AQUI</name>
<proteinExistence type="predicted"/>
<keyword evidence="8" id="KW-1185">Reference proteome</keyword>
<evidence type="ECO:0000256" key="3">
    <source>
        <dbReference type="ARBA" id="ARBA00022692"/>
    </source>
</evidence>
<dbReference type="Proteomes" id="UP000005540">
    <property type="component" value="Unassembled WGS sequence"/>
</dbReference>
<evidence type="ECO:0000256" key="2">
    <source>
        <dbReference type="ARBA" id="ARBA00022452"/>
    </source>
</evidence>
<protein>
    <recommendedName>
        <fullName evidence="9">Outer membrane efflux protein</fullName>
    </recommendedName>
</protein>
<dbReference type="EMBL" id="ABZS01000010">
    <property type="protein sequence ID" value="EEP61296.1"/>
    <property type="molecule type" value="Genomic_DNA"/>
</dbReference>
<reference evidence="7 8" key="1">
    <citation type="submission" date="2009-04" db="EMBL/GenBank/DDBJ databases">
        <authorList>
            <person name="Reysenbach A.-L."/>
            <person name="Heidelberg J.F."/>
            <person name="Nelson W.C."/>
        </authorList>
    </citation>
    <scope>NUCLEOTIDE SEQUENCE [LARGE SCALE GENOMIC DNA]</scope>
    <source>
        <strain evidence="7 8">SS-5</strain>
    </source>
</reference>
<evidence type="ECO:0000313" key="8">
    <source>
        <dbReference type="Proteomes" id="UP000005540"/>
    </source>
</evidence>
<dbReference type="RefSeq" id="WP_007545593.1">
    <property type="nucleotide sequence ID" value="NZ_ABZS01000010.1"/>
</dbReference>
<dbReference type="Gene3D" id="1.20.1600.10">
    <property type="entry name" value="Outer membrane efflux proteins (OEP)"/>
    <property type="match status" value="1"/>
</dbReference>
<evidence type="ECO:0000256" key="5">
    <source>
        <dbReference type="ARBA" id="ARBA00023237"/>
    </source>
</evidence>
<keyword evidence="2" id="KW-1134">Transmembrane beta strand</keyword>
<evidence type="ECO:0000313" key="7">
    <source>
        <dbReference type="EMBL" id="EEP61296.1"/>
    </source>
</evidence>
<dbReference type="GO" id="GO:0015562">
    <property type="term" value="F:efflux transmembrane transporter activity"/>
    <property type="evidence" value="ECO:0007669"/>
    <property type="project" value="InterPro"/>
</dbReference>
<dbReference type="GO" id="GO:1990281">
    <property type="term" value="C:efflux pump complex"/>
    <property type="evidence" value="ECO:0007669"/>
    <property type="project" value="TreeGrafter"/>
</dbReference>
<comment type="caution">
    <text evidence="7">The sequence shown here is derived from an EMBL/GenBank/DDBJ whole genome shotgun (WGS) entry which is preliminary data.</text>
</comment>
<organism evidence="7 8">
    <name type="scientific">Sulfurihydrogenibium yellowstonense SS-5</name>
    <dbReference type="NCBI Taxonomy" id="432331"/>
    <lineage>
        <taxon>Bacteria</taxon>
        <taxon>Pseudomonadati</taxon>
        <taxon>Aquificota</taxon>
        <taxon>Aquificia</taxon>
        <taxon>Aquificales</taxon>
        <taxon>Hydrogenothermaceae</taxon>
        <taxon>Sulfurihydrogenibium</taxon>
    </lineage>
</organism>
<evidence type="ECO:0000256" key="4">
    <source>
        <dbReference type="ARBA" id="ARBA00023136"/>
    </source>
</evidence>
<gene>
    <name evidence="7" type="ORF">SULYE_0170</name>
</gene>
<dbReference type="GO" id="GO:0015288">
    <property type="term" value="F:porin activity"/>
    <property type="evidence" value="ECO:0007669"/>
    <property type="project" value="TreeGrafter"/>
</dbReference>
<keyword evidence="5" id="KW-0998">Cell outer membrane</keyword>
<evidence type="ECO:0000256" key="1">
    <source>
        <dbReference type="ARBA" id="ARBA00004442"/>
    </source>
</evidence>
<evidence type="ECO:0000256" key="6">
    <source>
        <dbReference type="SAM" id="Coils"/>
    </source>
</evidence>
<feature type="coiled-coil region" evidence="6">
    <location>
        <begin position="104"/>
        <end position="155"/>
    </location>
</feature>
<keyword evidence="6" id="KW-0175">Coiled coil</keyword>
<sequence>GDENLKNNKEYYQLLNKDLYATRFLKLTADLNFSHYNTQAISSYNVSSLKFGNEMDIFGKSKYDEEINKIEIEKSTVLSEKEKETLFKNILTAYANYSMYFELVKLQEERIKNIKENLSFIEKAVKDGKLPAIEYDNWQLKLLNEEENLLKYQKALETYLKILKITSGLDQIKPLQDYSLTKEELNQIYSQKEDYLKTSPNVKAIDLEKKLNDALYKKEKNYWIPNLLLSYERQINKDPTGNGNQNIFTVGIMSNIFYGGLKYKLLSLSVRDRILNIQKYRESLNLNQNLESLYTSVFYDIDRLEAYKKQIQSSYDIYEKYLKAYKMGLANFVVLDKYYYDYINATNNYIKQSTTHT</sequence>
<comment type="subcellular location">
    <subcellularLocation>
        <location evidence="1">Cell outer membrane</location>
    </subcellularLocation>
</comment>
<dbReference type="GO" id="GO:0009279">
    <property type="term" value="C:cell outer membrane"/>
    <property type="evidence" value="ECO:0007669"/>
    <property type="project" value="UniProtKB-SubCell"/>
</dbReference>
<dbReference type="PANTHER" id="PTHR30026:SF20">
    <property type="entry name" value="OUTER MEMBRANE PROTEIN TOLC"/>
    <property type="match status" value="1"/>
</dbReference>
<dbReference type="InterPro" id="IPR051906">
    <property type="entry name" value="TolC-like"/>
</dbReference>
<dbReference type="PANTHER" id="PTHR30026">
    <property type="entry name" value="OUTER MEMBRANE PROTEIN TOLC"/>
    <property type="match status" value="1"/>
</dbReference>
<keyword evidence="3" id="KW-0812">Transmembrane</keyword>
<evidence type="ECO:0008006" key="9">
    <source>
        <dbReference type="Google" id="ProtNLM"/>
    </source>
</evidence>
<dbReference type="OrthoDB" id="13867at2"/>
<keyword evidence="4" id="KW-0472">Membrane</keyword>
<dbReference type="AlphaFoldDB" id="C4FHZ1"/>
<feature type="non-terminal residue" evidence="7">
    <location>
        <position position="1"/>
    </location>
</feature>